<name>A0A4Y2QRK3_ARAVE</name>
<dbReference type="Proteomes" id="UP000499080">
    <property type="component" value="Unassembled WGS sequence"/>
</dbReference>
<keyword evidence="2" id="KW-1185">Reference proteome</keyword>
<organism evidence="1 2">
    <name type="scientific">Araneus ventricosus</name>
    <name type="common">Orbweaver spider</name>
    <name type="synonym">Epeira ventricosa</name>
    <dbReference type="NCBI Taxonomy" id="182803"/>
    <lineage>
        <taxon>Eukaryota</taxon>
        <taxon>Metazoa</taxon>
        <taxon>Ecdysozoa</taxon>
        <taxon>Arthropoda</taxon>
        <taxon>Chelicerata</taxon>
        <taxon>Arachnida</taxon>
        <taxon>Araneae</taxon>
        <taxon>Araneomorphae</taxon>
        <taxon>Entelegynae</taxon>
        <taxon>Araneoidea</taxon>
        <taxon>Araneidae</taxon>
        <taxon>Araneus</taxon>
    </lineage>
</organism>
<sequence>MGFYFIPASTGEIGPELAHETLESQLPFSLLTANDTFFIIEIPWAQIVISVKPFSPTPYNDYSVQRHLLATFVNKSEPSVSDFYGSQNKDNIEFILPSISIAELFNPGGRASVGGTDMKWTLPTWVVIYPPPHPLL</sequence>
<evidence type="ECO:0000313" key="2">
    <source>
        <dbReference type="Proteomes" id="UP000499080"/>
    </source>
</evidence>
<accession>A0A4Y2QRK3</accession>
<dbReference type="AlphaFoldDB" id="A0A4Y2QRK3"/>
<protein>
    <submittedName>
        <fullName evidence="1">Uncharacterized protein</fullName>
    </submittedName>
</protein>
<proteinExistence type="predicted"/>
<dbReference type="EMBL" id="BGPR01014591">
    <property type="protein sequence ID" value="GBN65890.1"/>
    <property type="molecule type" value="Genomic_DNA"/>
</dbReference>
<reference evidence="1 2" key="1">
    <citation type="journal article" date="2019" name="Sci. Rep.">
        <title>Orb-weaving spider Araneus ventricosus genome elucidates the spidroin gene catalogue.</title>
        <authorList>
            <person name="Kono N."/>
            <person name="Nakamura H."/>
            <person name="Ohtoshi R."/>
            <person name="Moran D.A.P."/>
            <person name="Shinohara A."/>
            <person name="Yoshida Y."/>
            <person name="Fujiwara M."/>
            <person name="Mori M."/>
            <person name="Tomita M."/>
            <person name="Arakawa K."/>
        </authorList>
    </citation>
    <scope>NUCLEOTIDE SEQUENCE [LARGE SCALE GENOMIC DNA]</scope>
</reference>
<comment type="caution">
    <text evidence="1">The sequence shown here is derived from an EMBL/GenBank/DDBJ whole genome shotgun (WGS) entry which is preliminary data.</text>
</comment>
<gene>
    <name evidence="1" type="ORF">AVEN_135670_1</name>
</gene>
<evidence type="ECO:0000313" key="1">
    <source>
        <dbReference type="EMBL" id="GBN65890.1"/>
    </source>
</evidence>